<dbReference type="AlphaFoldDB" id="A0A4Q7LZ76"/>
<reference evidence="3 4" key="1">
    <citation type="submission" date="2019-02" db="EMBL/GenBank/DDBJ databases">
        <title>Sequencing the genomes of 1000 actinobacteria strains.</title>
        <authorList>
            <person name="Klenk H.-P."/>
        </authorList>
    </citation>
    <scope>NUCLEOTIDE SEQUENCE [LARGE SCALE GENOMIC DNA]</scope>
    <source>
        <strain evidence="3 4">DSM 16932</strain>
    </source>
</reference>
<feature type="domain" description="TadE-like" evidence="2">
    <location>
        <begin position="16"/>
        <end position="58"/>
    </location>
</feature>
<keyword evidence="4" id="KW-1185">Reference proteome</keyword>
<protein>
    <submittedName>
        <fullName evidence="3">TadE-like protein</fullName>
    </submittedName>
</protein>
<dbReference type="Proteomes" id="UP000293852">
    <property type="component" value="Unassembled WGS sequence"/>
</dbReference>
<keyword evidence="1" id="KW-0472">Membrane</keyword>
<dbReference type="InterPro" id="IPR012495">
    <property type="entry name" value="TadE-like_dom"/>
</dbReference>
<evidence type="ECO:0000313" key="3">
    <source>
        <dbReference type="EMBL" id="RZS60675.1"/>
    </source>
</evidence>
<gene>
    <name evidence="3" type="ORF">EV386_0947</name>
</gene>
<evidence type="ECO:0000313" key="4">
    <source>
        <dbReference type="Proteomes" id="UP000293852"/>
    </source>
</evidence>
<comment type="caution">
    <text evidence="3">The sequence shown here is derived from an EMBL/GenBank/DDBJ whole genome shotgun (WGS) entry which is preliminary data.</text>
</comment>
<proteinExistence type="predicted"/>
<evidence type="ECO:0000256" key="1">
    <source>
        <dbReference type="SAM" id="Phobius"/>
    </source>
</evidence>
<dbReference type="RefSeq" id="WP_242607829.1">
    <property type="nucleotide sequence ID" value="NZ_SGWX01000001.1"/>
</dbReference>
<keyword evidence="1" id="KW-1133">Transmembrane helix</keyword>
<organism evidence="3 4">
    <name type="scientific">Xylanimonas ulmi</name>
    <dbReference type="NCBI Taxonomy" id="228973"/>
    <lineage>
        <taxon>Bacteria</taxon>
        <taxon>Bacillati</taxon>
        <taxon>Actinomycetota</taxon>
        <taxon>Actinomycetes</taxon>
        <taxon>Micrococcales</taxon>
        <taxon>Promicromonosporaceae</taxon>
        <taxon>Xylanimonas</taxon>
    </lineage>
</organism>
<name>A0A4Q7LZ76_9MICO</name>
<dbReference type="EMBL" id="SGWX01000001">
    <property type="protein sequence ID" value="RZS60675.1"/>
    <property type="molecule type" value="Genomic_DNA"/>
</dbReference>
<feature type="transmembrane region" description="Helical" evidence="1">
    <location>
        <begin position="20"/>
        <end position="40"/>
    </location>
</feature>
<evidence type="ECO:0000259" key="2">
    <source>
        <dbReference type="Pfam" id="PF07811"/>
    </source>
</evidence>
<sequence length="147" mass="15404">MIWLRRMRSDGDLERGSGSIEAAIVVPALGAFIVLLIFAGRVAVANQSLQSVAAEGARAASLERTGDTAARRAQDVVAATLANQGLRCTSTSTEVDAGGFAAPVGAPAWVTVTVACRLDLTDLMVPLPGDRTITAEVTSPIDQWRQR</sequence>
<keyword evidence="1" id="KW-0812">Transmembrane</keyword>
<accession>A0A4Q7LZ76</accession>
<dbReference type="Pfam" id="PF07811">
    <property type="entry name" value="TadE"/>
    <property type="match status" value="1"/>
</dbReference>